<gene>
    <name evidence="2" type="ORF">AQPE_0100</name>
</gene>
<dbReference type="PANTHER" id="PTHR19328:SF53">
    <property type="entry name" value="MEMBRANE PROTEIN"/>
    <property type="match status" value="1"/>
</dbReference>
<dbReference type="Pfam" id="PF22807">
    <property type="entry name" value="TrAA12"/>
    <property type="match status" value="1"/>
</dbReference>
<evidence type="ECO:0000259" key="1">
    <source>
        <dbReference type="Pfam" id="PF22807"/>
    </source>
</evidence>
<dbReference type="EMBL" id="AP018694">
    <property type="protein sequence ID" value="BBE15964.1"/>
    <property type="molecule type" value="Genomic_DNA"/>
</dbReference>
<dbReference type="InterPro" id="IPR054539">
    <property type="entry name" value="Beta-prop_PDH"/>
</dbReference>
<dbReference type="Proteomes" id="UP001193389">
    <property type="component" value="Chromosome"/>
</dbReference>
<dbReference type="SUPFAM" id="SSF50952">
    <property type="entry name" value="Soluble quinoprotein glucose dehydrogenase"/>
    <property type="match status" value="1"/>
</dbReference>
<accession>A0A5K7S3N9</accession>
<dbReference type="InterPro" id="IPR011041">
    <property type="entry name" value="Quinoprot_gluc/sorb_DH_b-prop"/>
</dbReference>
<protein>
    <submittedName>
        <fullName evidence="2">L-sorbosone dehydrogenase</fullName>
    </submittedName>
</protein>
<dbReference type="KEGG" id="anf:AQPE_0100"/>
<evidence type="ECO:0000313" key="2">
    <source>
        <dbReference type="EMBL" id="BBE15964.1"/>
    </source>
</evidence>
<evidence type="ECO:0000313" key="3">
    <source>
        <dbReference type="Proteomes" id="UP001193389"/>
    </source>
</evidence>
<dbReference type="InterPro" id="IPR011042">
    <property type="entry name" value="6-blade_b-propeller_TolB-like"/>
</dbReference>
<feature type="domain" description="Pyrroloquinoline quinone-dependent pyranose dehydrogenase beta-propeller" evidence="1">
    <location>
        <begin position="35"/>
        <end position="418"/>
    </location>
</feature>
<reference evidence="2" key="1">
    <citation type="journal article" date="2020" name="Int. J. Syst. Evol. Microbiol.">
        <title>Aquipluma nitroreducens gen. nov. sp. nov., a novel facultatively anaerobic bacterium isolated from a freshwater lake.</title>
        <authorList>
            <person name="Watanabe M."/>
            <person name="Kojima H."/>
            <person name="Fukui M."/>
        </authorList>
    </citation>
    <scope>NUCLEOTIDE SEQUENCE</scope>
    <source>
        <strain evidence="2">MeG22</strain>
    </source>
</reference>
<dbReference type="AlphaFoldDB" id="A0A5K7S3N9"/>
<dbReference type="PROSITE" id="PS51257">
    <property type="entry name" value="PROKAR_LIPOPROTEIN"/>
    <property type="match status" value="1"/>
</dbReference>
<dbReference type="RefSeq" id="WP_318349078.1">
    <property type="nucleotide sequence ID" value="NZ_AP018694.1"/>
</dbReference>
<proteinExistence type="predicted"/>
<organism evidence="2 3">
    <name type="scientific">Aquipluma nitroreducens</name>
    <dbReference type="NCBI Taxonomy" id="2010828"/>
    <lineage>
        <taxon>Bacteria</taxon>
        <taxon>Pseudomonadati</taxon>
        <taxon>Bacteroidota</taxon>
        <taxon>Bacteroidia</taxon>
        <taxon>Marinilabiliales</taxon>
        <taxon>Prolixibacteraceae</taxon>
        <taxon>Aquipluma</taxon>
    </lineage>
</organism>
<name>A0A5K7S3N9_9BACT</name>
<sequence length="423" mass="46590">MKTTIHWLIGLIFMTACQSNSNKTAIPEENNAELKLPEGFSALVFADNLGHARHLDVNENGDVYVSLSQAKNGGGIVCLRDENGDGKADIIKYHGIYDGTGIKLHKGYVYVGADTLIARYKLTEGELVPTGNPEIIATGFDHQNQHETKPITFDLAGNMYVTVGAPSNACQTQDRTKGSPGMDPCPILELHGGIWRFKDDVPNQDQAKDGYRYATGIRNAVAINWNNQENKLYALQHGRDQLSQFYPELYNDQQSAELPAEEFLLVEDGSNFGWPYCYYDGAQNKKVLAPEYGGDGQKAGRCAEADDPIMAFPAHMAPNDVLFYTGNMFPEKYKNGAFIAFHGSWNRAPLPQEGYYVVFVPFKGTLPSGKWEVFASGFAGVEVVKSPGDAQHRPCGLAQGPDGSLYVSDDSKGRIYRIFYNGK</sequence>
<dbReference type="Gene3D" id="2.120.10.30">
    <property type="entry name" value="TolB, C-terminal domain"/>
    <property type="match status" value="1"/>
</dbReference>
<keyword evidence="3" id="KW-1185">Reference proteome</keyword>
<dbReference type="PANTHER" id="PTHR19328">
    <property type="entry name" value="HEDGEHOG-INTERACTING PROTEIN"/>
    <property type="match status" value="1"/>
</dbReference>